<feature type="compositionally biased region" description="Low complexity" evidence="1">
    <location>
        <begin position="44"/>
        <end position="61"/>
    </location>
</feature>
<dbReference type="Proteomes" id="UP001295794">
    <property type="component" value="Unassembled WGS sequence"/>
</dbReference>
<accession>A0AAD2HYV2</accession>
<feature type="compositionally biased region" description="Basic and acidic residues" evidence="1">
    <location>
        <begin position="28"/>
        <end position="43"/>
    </location>
</feature>
<organism evidence="2 3">
    <name type="scientific">Mycena citricolor</name>
    <dbReference type="NCBI Taxonomy" id="2018698"/>
    <lineage>
        <taxon>Eukaryota</taxon>
        <taxon>Fungi</taxon>
        <taxon>Dikarya</taxon>
        <taxon>Basidiomycota</taxon>
        <taxon>Agaricomycotina</taxon>
        <taxon>Agaricomycetes</taxon>
        <taxon>Agaricomycetidae</taxon>
        <taxon>Agaricales</taxon>
        <taxon>Marasmiineae</taxon>
        <taxon>Mycenaceae</taxon>
        <taxon>Mycena</taxon>
    </lineage>
</organism>
<reference evidence="2" key="1">
    <citation type="submission" date="2023-11" db="EMBL/GenBank/DDBJ databases">
        <authorList>
            <person name="De Vega J J."/>
            <person name="De Vega J J."/>
        </authorList>
    </citation>
    <scope>NUCLEOTIDE SEQUENCE</scope>
</reference>
<feature type="compositionally biased region" description="Basic and acidic residues" evidence="1">
    <location>
        <begin position="77"/>
        <end position="87"/>
    </location>
</feature>
<comment type="caution">
    <text evidence="2">The sequence shown here is derived from an EMBL/GenBank/DDBJ whole genome shotgun (WGS) entry which is preliminary data.</text>
</comment>
<name>A0AAD2HYV2_9AGAR</name>
<protein>
    <submittedName>
        <fullName evidence="2">Uncharacterized protein</fullName>
    </submittedName>
</protein>
<feature type="region of interest" description="Disordered" evidence="1">
    <location>
        <begin position="1"/>
        <end position="87"/>
    </location>
</feature>
<dbReference type="AlphaFoldDB" id="A0AAD2HYV2"/>
<evidence type="ECO:0000256" key="1">
    <source>
        <dbReference type="SAM" id="MobiDB-lite"/>
    </source>
</evidence>
<gene>
    <name evidence="2" type="ORF">MYCIT1_LOCUS35387</name>
</gene>
<keyword evidence="3" id="KW-1185">Reference proteome</keyword>
<dbReference type="EMBL" id="CAVNYO010000466">
    <property type="protein sequence ID" value="CAK5283113.1"/>
    <property type="molecule type" value="Genomic_DNA"/>
</dbReference>
<evidence type="ECO:0000313" key="3">
    <source>
        <dbReference type="Proteomes" id="UP001295794"/>
    </source>
</evidence>
<evidence type="ECO:0000313" key="2">
    <source>
        <dbReference type="EMBL" id="CAK5283113.1"/>
    </source>
</evidence>
<sequence>MPFPFPRTPKRQISRPRVLGASPSTSSPRRDTPERLRREELRAASRPRPTRTTLSPNSPRTVRVPRGAFDAPLESALGRDAEADPDREPSMITSAVVSHATVPSPTRPARHTARNSCDCATRIVFSARDGRDIGVPLGLAIYQEGMMLRNTSIEFCLPPALRGIEVVPFRLAWPGYGHLNPVGQVALYDPETGTHSTYADVAQQVAQMFYTFIQQCGDNFDSTYRGGVRLGPRDISFDRLFLSKLCIREGVMDAEIRYSTKS</sequence>
<proteinExistence type="predicted"/>